<evidence type="ECO:0000256" key="3">
    <source>
        <dbReference type="ARBA" id="ARBA00022692"/>
    </source>
</evidence>
<dbReference type="SUPFAM" id="SSF51206">
    <property type="entry name" value="cAMP-binding domain-like"/>
    <property type="match status" value="1"/>
</dbReference>
<evidence type="ECO:0000259" key="7">
    <source>
        <dbReference type="PROSITE" id="PS50042"/>
    </source>
</evidence>
<dbReference type="InterPro" id="IPR023408">
    <property type="entry name" value="MscS_beta-dom_sf"/>
</dbReference>
<keyword evidence="9" id="KW-1185">Reference proteome</keyword>
<comment type="subcellular location">
    <subcellularLocation>
        <location evidence="6">Cell inner membrane</location>
        <topology evidence="6">Multi-pass membrane protein</topology>
    </subcellularLocation>
    <subcellularLocation>
        <location evidence="1">Cell membrane</location>
        <topology evidence="1">Multi-pass membrane protein</topology>
    </subcellularLocation>
</comment>
<dbReference type="PROSITE" id="PS50042">
    <property type="entry name" value="CNMP_BINDING_3"/>
    <property type="match status" value="1"/>
</dbReference>
<comment type="subunit">
    <text evidence="6">Homoheptamer.</text>
</comment>
<name>Q167A9_ROSDO</name>
<gene>
    <name evidence="8" type="ordered locus">RD1_2358</name>
</gene>
<dbReference type="InterPro" id="IPR010920">
    <property type="entry name" value="LSM_dom_sf"/>
</dbReference>
<evidence type="ECO:0000256" key="1">
    <source>
        <dbReference type="ARBA" id="ARBA00004651"/>
    </source>
</evidence>
<dbReference type="GO" id="GO:0005886">
    <property type="term" value="C:plasma membrane"/>
    <property type="evidence" value="ECO:0007669"/>
    <property type="project" value="UniProtKB-SubCell"/>
</dbReference>
<dbReference type="InterPro" id="IPR011066">
    <property type="entry name" value="MscS_channel_C_sf"/>
</dbReference>
<organism evidence="8 9">
    <name type="scientific">Roseobacter denitrificans (strain ATCC 33942 / OCh 114)</name>
    <name type="common">Erythrobacter sp. (strain OCh 114)</name>
    <name type="synonym">Roseobacter denitrificans</name>
    <dbReference type="NCBI Taxonomy" id="375451"/>
    <lineage>
        <taxon>Bacteria</taxon>
        <taxon>Pseudomonadati</taxon>
        <taxon>Pseudomonadota</taxon>
        <taxon>Alphaproteobacteria</taxon>
        <taxon>Rhodobacterales</taxon>
        <taxon>Roseobacteraceae</taxon>
        <taxon>Roseobacter</taxon>
    </lineage>
</organism>
<evidence type="ECO:0000313" key="8">
    <source>
        <dbReference type="EMBL" id="ABG31934.1"/>
    </source>
</evidence>
<keyword evidence="6" id="KW-0813">Transport</keyword>
<feature type="transmembrane region" description="Helical" evidence="6">
    <location>
        <begin position="156"/>
        <end position="174"/>
    </location>
</feature>
<dbReference type="CDD" id="cd00038">
    <property type="entry name" value="CAP_ED"/>
    <property type="match status" value="1"/>
</dbReference>
<dbReference type="PANTHER" id="PTHR30221">
    <property type="entry name" value="SMALL-CONDUCTANCE MECHANOSENSITIVE CHANNEL"/>
    <property type="match status" value="1"/>
</dbReference>
<dbReference type="Gene3D" id="3.30.70.100">
    <property type="match status" value="1"/>
</dbReference>
<keyword evidence="2" id="KW-1003">Cell membrane</keyword>
<dbReference type="Gene3D" id="1.10.287.1260">
    <property type="match status" value="1"/>
</dbReference>
<dbReference type="SUPFAM" id="SSF50182">
    <property type="entry name" value="Sm-like ribonucleoproteins"/>
    <property type="match status" value="1"/>
</dbReference>
<proteinExistence type="inferred from homology"/>
<dbReference type="InterPro" id="IPR014710">
    <property type="entry name" value="RmlC-like_jellyroll"/>
</dbReference>
<dbReference type="Proteomes" id="UP000007029">
    <property type="component" value="Chromosome"/>
</dbReference>
<protein>
    <recommendedName>
        <fullName evidence="6">Small-conductance mechanosensitive channel</fullName>
    </recommendedName>
</protein>
<dbReference type="HOGENOM" id="CLU_032479_1_0_5"/>
<feature type="transmembrane region" description="Helical" evidence="6">
    <location>
        <begin position="112"/>
        <end position="135"/>
    </location>
</feature>
<dbReference type="KEGG" id="rde:RD1_2358"/>
<keyword evidence="4 6" id="KW-1133">Transmembrane helix</keyword>
<dbReference type="eggNOG" id="COG0668">
    <property type="taxonomic scope" value="Bacteria"/>
</dbReference>
<keyword evidence="6" id="KW-0406">Ion transport</keyword>
<feature type="domain" description="Cyclic nucleotide-binding" evidence="7">
    <location>
        <begin position="388"/>
        <end position="491"/>
    </location>
</feature>
<evidence type="ECO:0000256" key="2">
    <source>
        <dbReference type="ARBA" id="ARBA00022475"/>
    </source>
</evidence>
<dbReference type="STRING" id="375451.RD1_2358"/>
<dbReference type="InterPro" id="IPR000595">
    <property type="entry name" value="cNMP-bd_dom"/>
</dbReference>
<feature type="transmembrane region" description="Helical" evidence="6">
    <location>
        <begin position="180"/>
        <end position="197"/>
    </location>
</feature>
<keyword evidence="5 6" id="KW-0472">Membrane</keyword>
<comment type="caution">
    <text evidence="6">Lacks conserved residue(s) required for the propagation of feature annotation.</text>
</comment>
<comment type="function">
    <text evidence="6">Mechanosensitive channel that participates in the regulation of osmotic pressure changes within the cell, opening in response to stretch forces in the membrane lipid bilayer, without the need for other proteins. Contributes to normal resistance to hypoosmotic shock. Forms an ion channel of 1.0 nanosiemens conductance with a slight preference for anions.</text>
</comment>
<dbReference type="Gene3D" id="2.60.120.10">
    <property type="entry name" value="Jelly Rolls"/>
    <property type="match status" value="1"/>
</dbReference>
<dbReference type="InterPro" id="IPR006685">
    <property type="entry name" value="MscS_channel_2nd"/>
</dbReference>
<evidence type="ECO:0000256" key="6">
    <source>
        <dbReference type="RuleBase" id="RU369025"/>
    </source>
</evidence>
<dbReference type="SUPFAM" id="SSF82689">
    <property type="entry name" value="Mechanosensitive channel protein MscS (YggB), C-terminal domain"/>
    <property type="match status" value="1"/>
</dbReference>
<dbReference type="AlphaFoldDB" id="Q167A9"/>
<dbReference type="SMART" id="SM00100">
    <property type="entry name" value="cNMP"/>
    <property type="match status" value="1"/>
</dbReference>
<dbReference type="eggNOG" id="COG0664">
    <property type="taxonomic scope" value="Bacteria"/>
</dbReference>
<feature type="transmembrane region" description="Helical" evidence="6">
    <location>
        <begin position="47"/>
        <end position="67"/>
    </location>
</feature>
<dbReference type="InterPro" id="IPR045275">
    <property type="entry name" value="MscS_archaea/bacteria_type"/>
</dbReference>
<evidence type="ECO:0000256" key="4">
    <source>
        <dbReference type="ARBA" id="ARBA00022989"/>
    </source>
</evidence>
<keyword evidence="6" id="KW-0997">Cell inner membrane</keyword>
<reference evidence="8 9" key="1">
    <citation type="journal article" date="2007" name="J. Bacteriol.">
        <title>The complete genome sequence of Roseobacter denitrificans reveals a mixotrophic rather than photosynthetic metabolism.</title>
        <authorList>
            <person name="Swingley W.D."/>
            <person name="Sadekar S."/>
            <person name="Mastrian S.D."/>
            <person name="Matthies H.J."/>
            <person name="Hao J."/>
            <person name="Ramos H."/>
            <person name="Acharya C.R."/>
            <person name="Conrad A.L."/>
            <person name="Taylor H.L."/>
            <person name="Dejesa L.C."/>
            <person name="Shah M.K."/>
            <person name="O'huallachain M.E."/>
            <person name="Lince M.T."/>
            <person name="Blankenship R.E."/>
            <person name="Beatty J.T."/>
            <person name="Touchman J.W."/>
        </authorList>
    </citation>
    <scope>NUCLEOTIDE SEQUENCE [LARGE SCALE GENOMIC DNA]</scope>
    <source>
        <strain evidence="9">ATCC 33942 / OCh 114</strain>
    </source>
</reference>
<accession>Q167A9</accession>
<dbReference type="InterPro" id="IPR018490">
    <property type="entry name" value="cNMP-bd_dom_sf"/>
</dbReference>
<feature type="transmembrane region" description="Helical" evidence="6">
    <location>
        <begin position="79"/>
        <end position="100"/>
    </location>
</feature>
<comment type="similarity">
    <text evidence="6">Belongs to the MscS (TC 1.A.23) family.</text>
</comment>
<dbReference type="Pfam" id="PF00924">
    <property type="entry name" value="MS_channel_2nd"/>
    <property type="match status" value="1"/>
</dbReference>
<dbReference type="PANTHER" id="PTHR30221:SF1">
    <property type="entry name" value="SMALL-CONDUCTANCE MECHANOSENSITIVE CHANNEL"/>
    <property type="match status" value="1"/>
</dbReference>
<evidence type="ECO:0000313" key="9">
    <source>
        <dbReference type="Proteomes" id="UP000007029"/>
    </source>
</evidence>
<dbReference type="GO" id="GO:0008381">
    <property type="term" value="F:mechanosensitive monoatomic ion channel activity"/>
    <property type="evidence" value="ECO:0007669"/>
    <property type="project" value="InterPro"/>
</dbReference>
<evidence type="ECO:0000256" key="5">
    <source>
        <dbReference type="ARBA" id="ARBA00023136"/>
    </source>
</evidence>
<sequence length="540" mass="60109">MLNRATRGINPEPHSVVSMKDAIDRGRFGKGTLVNFLSSFEMLDGNFAISLSIALLTIAWLGLKLFFRKVPLGERYPKLAVTADLVVLPLATLLVGRLTYNAHKWLELGDLSAFINALTLFTLLIVLGWCCARLVELFVLSKRKNDDATYLPGLQRGLLFAGFLLASAIAFFNIMDYSVTGIYLSTGALAALIAFAMQKTLGDLFSGIALSVEHPFRLGDYIELEDGTQGQITDINWRATRLRGWDNATVVVPNSTLAQQRINNMHGTNHPYAEWYEIKIPAEVDPTMAKALLLEAALRCDKLLKKPSPAIRLADATTIPYVYTVWVHFPNFLSMFAGREQLFREIHYALKNAGIQIAPETYELHSRRADVIKVEPPTALVTLKKLDIANFLTDEELEQLVRSSERLVFDAGTTIVAEGEVSHAFDIIVHGVVETSVNSGGTSSRMIGELKPGEYYGLYSMIADTPSFQQFAAATDVTVIRVHIECIRALLQNRPDLSEEFARIVKQRMDNAQAVRLGADKTPARLTFQDIMRRLDALMR</sequence>
<dbReference type="Gene3D" id="2.30.30.60">
    <property type="match status" value="1"/>
</dbReference>
<dbReference type="Pfam" id="PF00027">
    <property type="entry name" value="cNMP_binding"/>
    <property type="match status" value="1"/>
</dbReference>
<keyword evidence="3 6" id="KW-0812">Transmembrane</keyword>
<keyword evidence="6" id="KW-0407">Ion channel</keyword>
<dbReference type="EMBL" id="CP000362">
    <property type="protein sequence ID" value="ABG31934.1"/>
    <property type="molecule type" value="Genomic_DNA"/>
</dbReference>